<dbReference type="AlphaFoldDB" id="A0A538UCC8"/>
<sequence>MAQPPAGRPSGRPGSPGRAPVSAASGDRGSRGAPGGLNPCRMPREPAARAPNRGFAGGPGLAYNARPPEPTVPRRRRDPVF</sequence>
<feature type="region of interest" description="Disordered" evidence="1">
    <location>
        <begin position="1"/>
        <end position="81"/>
    </location>
</feature>
<evidence type="ECO:0000256" key="1">
    <source>
        <dbReference type="SAM" id="MobiDB-lite"/>
    </source>
</evidence>
<evidence type="ECO:0000313" key="2">
    <source>
        <dbReference type="EMBL" id="TMQ73552.1"/>
    </source>
</evidence>
<comment type="caution">
    <text evidence="2">The sequence shown here is derived from an EMBL/GenBank/DDBJ whole genome shotgun (WGS) entry which is preliminary data.</text>
</comment>
<reference evidence="2 3" key="1">
    <citation type="journal article" date="2019" name="Nat. Microbiol.">
        <title>Mediterranean grassland soil C-N compound turnover is dependent on rainfall and depth, and is mediated by genomically divergent microorganisms.</title>
        <authorList>
            <person name="Diamond S."/>
            <person name="Andeer P.F."/>
            <person name="Li Z."/>
            <person name="Crits-Christoph A."/>
            <person name="Burstein D."/>
            <person name="Anantharaman K."/>
            <person name="Lane K.R."/>
            <person name="Thomas B.C."/>
            <person name="Pan C."/>
            <person name="Northen T.R."/>
            <person name="Banfield J.F."/>
        </authorList>
    </citation>
    <scope>NUCLEOTIDE SEQUENCE [LARGE SCALE GENOMIC DNA]</scope>
    <source>
        <strain evidence="2">WS_11</strain>
    </source>
</reference>
<dbReference type="Proteomes" id="UP000319771">
    <property type="component" value="Unassembled WGS sequence"/>
</dbReference>
<name>A0A538UCC8_UNCEI</name>
<organism evidence="2 3">
    <name type="scientific">Eiseniibacteriota bacterium</name>
    <dbReference type="NCBI Taxonomy" id="2212470"/>
    <lineage>
        <taxon>Bacteria</taxon>
        <taxon>Candidatus Eiseniibacteriota</taxon>
    </lineage>
</organism>
<gene>
    <name evidence="2" type="ORF">E6K81_04200</name>
</gene>
<dbReference type="EMBL" id="VBPB01000062">
    <property type="protein sequence ID" value="TMQ73552.1"/>
    <property type="molecule type" value="Genomic_DNA"/>
</dbReference>
<feature type="compositionally biased region" description="Low complexity" evidence="1">
    <location>
        <begin position="1"/>
        <end position="20"/>
    </location>
</feature>
<proteinExistence type="predicted"/>
<evidence type="ECO:0000313" key="3">
    <source>
        <dbReference type="Proteomes" id="UP000319771"/>
    </source>
</evidence>
<accession>A0A538UCC8</accession>
<protein>
    <submittedName>
        <fullName evidence="2">Uncharacterized protein</fullName>
    </submittedName>
</protein>